<comment type="cofactor">
    <cofactor evidence="2">
        <name>Mg(2+)</name>
        <dbReference type="ChEBI" id="CHEBI:18420"/>
    </cofactor>
</comment>
<reference evidence="9 10" key="1">
    <citation type="submission" date="2023-07" db="EMBL/GenBank/DDBJ databases">
        <title>Genomic Encyclopedia of Type Strains, Phase IV (KMG-IV): sequencing the most valuable type-strain genomes for metagenomic binning, comparative biology and taxonomic classification.</title>
        <authorList>
            <person name="Goeker M."/>
        </authorList>
    </citation>
    <scope>NUCLEOTIDE SEQUENCE [LARGE SCALE GENOMIC DNA]</scope>
    <source>
        <strain evidence="9 10">DSM 15561</strain>
    </source>
</reference>
<evidence type="ECO:0000256" key="4">
    <source>
        <dbReference type="ARBA" id="ARBA00016377"/>
    </source>
</evidence>
<comment type="caution">
    <text evidence="9">The sequence shown here is derived from an EMBL/GenBank/DDBJ whole genome shotgun (WGS) entry which is preliminary data.</text>
</comment>
<dbReference type="Gene3D" id="3.90.79.10">
    <property type="entry name" value="Nucleoside Triphosphate Pyrophosphohydrolase"/>
    <property type="match status" value="1"/>
</dbReference>
<sequence length="216" mass="23161">MIARAGIGELADRDIALTLHGPARLDEDGFRPYERFEITLAGADEAPLEQTRDILRVGSVVAALAYDPAARCFVLIRQFRVTAHLARGAGEIVELAAGLVEPGEAAEPAVRRECHEEIGVAPRALLPMLTFMPSPGVSDEQASLFLALVDSREVPAQAGEPGENELTRPFLVPVADALAQLTAPFPGAIGNSFVLIALQWFALNRERIDAFVAAQD</sequence>
<evidence type="ECO:0000256" key="2">
    <source>
        <dbReference type="ARBA" id="ARBA00001946"/>
    </source>
</evidence>
<dbReference type="RefSeq" id="WP_306891721.1">
    <property type="nucleotide sequence ID" value="NZ_JAUSVR010000021.1"/>
</dbReference>
<evidence type="ECO:0000256" key="3">
    <source>
        <dbReference type="ARBA" id="ARBA00007275"/>
    </source>
</evidence>
<dbReference type="Proteomes" id="UP001235094">
    <property type="component" value="Unassembled WGS sequence"/>
</dbReference>
<evidence type="ECO:0000256" key="7">
    <source>
        <dbReference type="ARBA" id="ARBA00032272"/>
    </source>
</evidence>
<dbReference type="Pfam" id="PF00293">
    <property type="entry name" value="NUDIX"/>
    <property type="match status" value="1"/>
</dbReference>
<dbReference type="InterPro" id="IPR000086">
    <property type="entry name" value="NUDIX_hydrolase_dom"/>
</dbReference>
<proteinExistence type="inferred from homology"/>
<evidence type="ECO:0000313" key="10">
    <source>
        <dbReference type="Proteomes" id="UP001235094"/>
    </source>
</evidence>
<dbReference type="EMBL" id="JAUSVR010000021">
    <property type="protein sequence ID" value="MDQ0513077.1"/>
    <property type="molecule type" value="Genomic_DNA"/>
</dbReference>
<keyword evidence="5 9" id="KW-0378">Hydrolase</keyword>
<protein>
    <recommendedName>
        <fullName evidence="4">GDP-mannose pyrophosphatase</fullName>
    </recommendedName>
    <alternativeName>
        <fullName evidence="6">GDP-mannose hydrolase</fullName>
    </alternativeName>
    <alternativeName>
        <fullName evidence="7">GDPMK</fullName>
    </alternativeName>
</protein>
<keyword evidence="10" id="KW-1185">Reference proteome</keyword>
<evidence type="ECO:0000256" key="5">
    <source>
        <dbReference type="ARBA" id="ARBA00022801"/>
    </source>
</evidence>
<dbReference type="PANTHER" id="PTHR11839:SF18">
    <property type="entry name" value="NUDIX HYDROLASE DOMAIN-CONTAINING PROTEIN"/>
    <property type="match status" value="1"/>
</dbReference>
<comment type="similarity">
    <text evidence="3">Belongs to the Nudix hydrolase family. NudK subfamily.</text>
</comment>
<organism evidence="9 10">
    <name type="scientific">Ancylobacter amanitiformis</name>
    <dbReference type="NCBI Taxonomy" id="217069"/>
    <lineage>
        <taxon>Bacteria</taxon>
        <taxon>Pseudomonadati</taxon>
        <taxon>Pseudomonadota</taxon>
        <taxon>Alphaproteobacteria</taxon>
        <taxon>Hyphomicrobiales</taxon>
        <taxon>Xanthobacteraceae</taxon>
        <taxon>Ancylobacter</taxon>
    </lineage>
</organism>
<dbReference type="GO" id="GO:0047631">
    <property type="term" value="F:ADP-ribose diphosphatase activity"/>
    <property type="evidence" value="ECO:0007669"/>
    <property type="project" value="UniProtKB-EC"/>
</dbReference>
<feature type="domain" description="Nudix hydrolase" evidence="8">
    <location>
        <begin position="56"/>
        <end position="195"/>
    </location>
</feature>
<evidence type="ECO:0000256" key="1">
    <source>
        <dbReference type="ARBA" id="ARBA00000847"/>
    </source>
</evidence>
<gene>
    <name evidence="9" type="ORF">QOZ99_003993</name>
</gene>
<comment type="catalytic activity">
    <reaction evidence="1">
        <text>GDP-alpha-D-mannose + H2O = alpha-D-mannose 1-phosphate + GMP + 2 H(+)</text>
        <dbReference type="Rhea" id="RHEA:27978"/>
        <dbReference type="ChEBI" id="CHEBI:15377"/>
        <dbReference type="ChEBI" id="CHEBI:15378"/>
        <dbReference type="ChEBI" id="CHEBI:57527"/>
        <dbReference type="ChEBI" id="CHEBI:58115"/>
        <dbReference type="ChEBI" id="CHEBI:58409"/>
    </reaction>
</comment>
<dbReference type="PANTHER" id="PTHR11839">
    <property type="entry name" value="UDP/ADP-SUGAR PYROPHOSPHATASE"/>
    <property type="match status" value="1"/>
</dbReference>
<name>A0ABU0LWN4_9HYPH</name>
<evidence type="ECO:0000259" key="8">
    <source>
        <dbReference type="PROSITE" id="PS51462"/>
    </source>
</evidence>
<evidence type="ECO:0000313" key="9">
    <source>
        <dbReference type="EMBL" id="MDQ0513077.1"/>
    </source>
</evidence>
<dbReference type="InterPro" id="IPR015797">
    <property type="entry name" value="NUDIX_hydrolase-like_dom_sf"/>
</dbReference>
<accession>A0ABU0LWN4</accession>
<evidence type="ECO:0000256" key="6">
    <source>
        <dbReference type="ARBA" id="ARBA00032162"/>
    </source>
</evidence>
<dbReference type="SUPFAM" id="SSF55811">
    <property type="entry name" value="Nudix"/>
    <property type="match status" value="1"/>
</dbReference>
<dbReference type="PROSITE" id="PS51462">
    <property type="entry name" value="NUDIX"/>
    <property type="match status" value="1"/>
</dbReference>